<comment type="caution">
    <text evidence="1">The sequence shown here is derived from an EMBL/GenBank/DDBJ whole genome shotgun (WGS) entry which is preliminary data.</text>
</comment>
<evidence type="ECO:0000313" key="2">
    <source>
        <dbReference type="Proteomes" id="UP001233172"/>
    </source>
</evidence>
<proteinExistence type="predicted"/>
<dbReference type="AlphaFoldDB" id="A0AAD8AVU1"/>
<reference evidence="1" key="2">
    <citation type="submission" date="2023-04" db="EMBL/GenBank/DDBJ databases">
        <authorList>
            <person name="Bu L."/>
            <person name="Lu L."/>
            <person name="Laidemitt M.R."/>
            <person name="Zhang S.M."/>
            <person name="Mutuku M."/>
            <person name="Mkoji G."/>
            <person name="Steinauer M."/>
            <person name="Loker E.S."/>
        </authorList>
    </citation>
    <scope>NUCLEOTIDE SEQUENCE</scope>
    <source>
        <strain evidence="1">KasaAsao</strain>
        <tissue evidence="1">Whole Snail</tissue>
    </source>
</reference>
<evidence type="ECO:0000313" key="1">
    <source>
        <dbReference type="EMBL" id="KAK0043318.1"/>
    </source>
</evidence>
<gene>
    <name evidence="1" type="ORF">Bpfe_027219</name>
</gene>
<dbReference type="EMBL" id="JASAOG010000219">
    <property type="protein sequence ID" value="KAK0043318.1"/>
    <property type="molecule type" value="Genomic_DNA"/>
</dbReference>
<reference evidence="1" key="1">
    <citation type="journal article" date="2023" name="PLoS Negl. Trop. Dis.">
        <title>A genome sequence for Biomphalaria pfeifferi, the major vector snail for the human-infecting parasite Schistosoma mansoni.</title>
        <authorList>
            <person name="Bu L."/>
            <person name="Lu L."/>
            <person name="Laidemitt M.R."/>
            <person name="Zhang S.M."/>
            <person name="Mutuku M."/>
            <person name="Mkoji G."/>
            <person name="Steinauer M."/>
            <person name="Loker E.S."/>
        </authorList>
    </citation>
    <scope>NUCLEOTIDE SEQUENCE</scope>
    <source>
        <strain evidence="1">KasaAsao</strain>
    </source>
</reference>
<organism evidence="1 2">
    <name type="scientific">Biomphalaria pfeifferi</name>
    <name type="common">Bloodfluke planorb</name>
    <name type="synonym">Freshwater snail</name>
    <dbReference type="NCBI Taxonomy" id="112525"/>
    <lineage>
        <taxon>Eukaryota</taxon>
        <taxon>Metazoa</taxon>
        <taxon>Spiralia</taxon>
        <taxon>Lophotrochozoa</taxon>
        <taxon>Mollusca</taxon>
        <taxon>Gastropoda</taxon>
        <taxon>Heterobranchia</taxon>
        <taxon>Euthyneura</taxon>
        <taxon>Panpulmonata</taxon>
        <taxon>Hygrophila</taxon>
        <taxon>Lymnaeoidea</taxon>
        <taxon>Planorbidae</taxon>
        <taxon>Biomphalaria</taxon>
    </lineage>
</organism>
<keyword evidence="2" id="KW-1185">Reference proteome</keyword>
<name>A0AAD8AVU1_BIOPF</name>
<dbReference type="Proteomes" id="UP001233172">
    <property type="component" value="Unassembled WGS sequence"/>
</dbReference>
<protein>
    <submittedName>
        <fullName evidence="1">Striatin-interacting protein 1</fullName>
    </submittedName>
</protein>
<accession>A0AAD8AVU1</accession>
<dbReference type="PROSITE" id="PS51257">
    <property type="entry name" value="PROKAR_LIPOPROTEIN"/>
    <property type="match status" value="1"/>
</dbReference>
<sequence length="107" mass="11857">MVRHTYKHQVLFISCTTFSSCELQAIDAKNREDVVLLLQDHSSQAASDDEWMGMNRKAKEETDLPFEDEETIAAETEGASNLLNTTDYSIIIDLGSSSDTSDVLGPN</sequence>